<evidence type="ECO:0000256" key="2">
    <source>
        <dbReference type="ARBA" id="ARBA00023180"/>
    </source>
</evidence>
<dbReference type="KEGG" id="lak:106171070"/>
<evidence type="ECO:0000313" key="5">
    <source>
        <dbReference type="Proteomes" id="UP000085678"/>
    </source>
</evidence>
<evidence type="ECO:0000259" key="4">
    <source>
        <dbReference type="PROSITE" id="PS50287"/>
    </source>
</evidence>
<dbReference type="PRINTS" id="PR00258">
    <property type="entry name" value="SPERACTRCPTR"/>
</dbReference>
<keyword evidence="1 3" id="KW-1015">Disulfide bond</keyword>
<dbReference type="Pfam" id="PF00530">
    <property type="entry name" value="SRCR"/>
    <property type="match status" value="1"/>
</dbReference>
<dbReference type="InterPro" id="IPR036772">
    <property type="entry name" value="SRCR-like_dom_sf"/>
</dbReference>
<dbReference type="PANTHER" id="PTHR48071:SF18">
    <property type="entry name" value="DELETED IN MALIGNANT BRAIN TUMORS 1 PROTEIN-RELATED"/>
    <property type="match status" value="1"/>
</dbReference>
<reference evidence="6" key="1">
    <citation type="submission" date="2025-08" db="UniProtKB">
        <authorList>
            <consortium name="RefSeq"/>
        </authorList>
    </citation>
    <scope>IDENTIFICATION</scope>
    <source>
        <tissue evidence="6">Gonads</tissue>
    </source>
</reference>
<proteinExistence type="predicted"/>
<dbReference type="GO" id="GO:0016020">
    <property type="term" value="C:membrane"/>
    <property type="evidence" value="ECO:0007669"/>
    <property type="project" value="InterPro"/>
</dbReference>
<name>A0A1S3J9V4_LINAN</name>
<keyword evidence="2" id="KW-0325">Glycoprotein</keyword>
<dbReference type="STRING" id="7574.A0A1S3J9V4"/>
<dbReference type="Proteomes" id="UP000085678">
    <property type="component" value="Unplaced"/>
</dbReference>
<accession>A0A1S3J9V4</accession>
<feature type="disulfide bond" evidence="3">
    <location>
        <begin position="155"/>
        <end position="165"/>
    </location>
</feature>
<protein>
    <submittedName>
        <fullName evidence="6">Neurotrypsin</fullName>
    </submittedName>
</protein>
<dbReference type="RefSeq" id="XP_013406654.1">
    <property type="nucleotide sequence ID" value="XM_013551200.1"/>
</dbReference>
<organism evidence="5 6">
    <name type="scientific">Lingula anatina</name>
    <name type="common">Brachiopod</name>
    <name type="synonym">Lingula unguis</name>
    <dbReference type="NCBI Taxonomy" id="7574"/>
    <lineage>
        <taxon>Eukaryota</taxon>
        <taxon>Metazoa</taxon>
        <taxon>Spiralia</taxon>
        <taxon>Lophotrochozoa</taxon>
        <taxon>Brachiopoda</taxon>
        <taxon>Linguliformea</taxon>
        <taxon>Lingulata</taxon>
        <taxon>Lingulida</taxon>
        <taxon>Linguloidea</taxon>
        <taxon>Lingulidae</taxon>
        <taxon>Lingula</taxon>
    </lineage>
</organism>
<dbReference type="InterPro" id="IPR001190">
    <property type="entry name" value="SRCR"/>
</dbReference>
<gene>
    <name evidence="6" type="primary">LOC106171070</name>
</gene>
<sequence length="188" mass="20500">MASYTSLSLASLCDSYTGAVGLQRSYFGKSNVRVAPFTFHCNGVENSPLECVREDLGDEADCDSYHTAGVKCIPAPGPYEVRLIKDGVPNSEEGRVEVRDRNAGHWGTICSDGWDARSATVVCRMLGHSRFIASVMDDGDVTPGSGAIYLDDVSCRGDELSLEQCYSRPWTVHNCRHEQDAGVRCILL</sequence>
<dbReference type="GeneID" id="106171070"/>
<dbReference type="PANTHER" id="PTHR48071">
    <property type="entry name" value="SRCR DOMAIN-CONTAINING PROTEIN"/>
    <property type="match status" value="1"/>
</dbReference>
<evidence type="ECO:0000313" key="6">
    <source>
        <dbReference type="RefSeq" id="XP_013406654.1"/>
    </source>
</evidence>
<dbReference type="InParanoid" id="A0A1S3J9V4"/>
<dbReference type="PROSITE" id="PS50287">
    <property type="entry name" value="SRCR_2"/>
    <property type="match status" value="1"/>
</dbReference>
<dbReference type="OrthoDB" id="422749at2759"/>
<comment type="caution">
    <text evidence="3">Lacks conserved residue(s) required for the propagation of feature annotation.</text>
</comment>
<feature type="domain" description="SRCR" evidence="4">
    <location>
        <begin position="81"/>
        <end position="186"/>
    </location>
</feature>
<dbReference type="FunFam" id="3.10.250.10:FF:000011">
    <property type="entry name" value="Scavenger receptor class A member 5"/>
    <property type="match status" value="1"/>
</dbReference>
<keyword evidence="5" id="KW-1185">Reference proteome</keyword>
<dbReference type="Gene3D" id="3.10.250.10">
    <property type="entry name" value="SRCR-like domain"/>
    <property type="match status" value="1"/>
</dbReference>
<dbReference type="AlphaFoldDB" id="A0A1S3J9V4"/>
<dbReference type="SMART" id="SM00202">
    <property type="entry name" value="SR"/>
    <property type="match status" value="1"/>
</dbReference>
<dbReference type="SUPFAM" id="SSF56487">
    <property type="entry name" value="SRCR-like"/>
    <property type="match status" value="2"/>
</dbReference>
<evidence type="ECO:0000256" key="1">
    <source>
        <dbReference type="ARBA" id="ARBA00023157"/>
    </source>
</evidence>
<evidence type="ECO:0000256" key="3">
    <source>
        <dbReference type="PROSITE-ProRule" id="PRU00196"/>
    </source>
</evidence>